<proteinExistence type="predicted"/>
<sequence length="102" mass="11674">MYAQAVLELYWPHVECSPDQTACMPRLVWSYTGRMWNIALTRQHVSQASLEIYWPHVECSPDQTACMPRLVWSYTGRMWNVALTRQHACPGWSGAILAACGM</sequence>
<reference evidence="1" key="1">
    <citation type="journal article" date="2019" name="bioRxiv">
        <title>The Genome of the Zebra Mussel, Dreissena polymorpha: A Resource for Invasive Species Research.</title>
        <authorList>
            <person name="McCartney M.A."/>
            <person name="Auch B."/>
            <person name="Kono T."/>
            <person name="Mallez S."/>
            <person name="Zhang Y."/>
            <person name="Obille A."/>
            <person name="Becker A."/>
            <person name="Abrahante J.E."/>
            <person name="Garbe J."/>
            <person name="Badalamenti J.P."/>
            <person name="Herman A."/>
            <person name="Mangelson H."/>
            <person name="Liachko I."/>
            <person name="Sullivan S."/>
            <person name="Sone E.D."/>
            <person name="Koren S."/>
            <person name="Silverstein K.A.T."/>
            <person name="Beckman K.B."/>
            <person name="Gohl D.M."/>
        </authorList>
    </citation>
    <scope>NUCLEOTIDE SEQUENCE</scope>
    <source>
        <strain evidence="1">Duluth1</strain>
        <tissue evidence="1">Whole animal</tissue>
    </source>
</reference>
<organism evidence="1 2">
    <name type="scientific">Dreissena polymorpha</name>
    <name type="common">Zebra mussel</name>
    <name type="synonym">Mytilus polymorpha</name>
    <dbReference type="NCBI Taxonomy" id="45954"/>
    <lineage>
        <taxon>Eukaryota</taxon>
        <taxon>Metazoa</taxon>
        <taxon>Spiralia</taxon>
        <taxon>Lophotrochozoa</taxon>
        <taxon>Mollusca</taxon>
        <taxon>Bivalvia</taxon>
        <taxon>Autobranchia</taxon>
        <taxon>Heteroconchia</taxon>
        <taxon>Euheterodonta</taxon>
        <taxon>Imparidentia</taxon>
        <taxon>Neoheterodontei</taxon>
        <taxon>Myida</taxon>
        <taxon>Dreissenoidea</taxon>
        <taxon>Dreissenidae</taxon>
        <taxon>Dreissena</taxon>
    </lineage>
</organism>
<name>A0A9D4HCD3_DREPO</name>
<dbReference type="AlphaFoldDB" id="A0A9D4HCD3"/>
<comment type="caution">
    <text evidence="1">The sequence shown here is derived from an EMBL/GenBank/DDBJ whole genome shotgun (WGS) entry which is preliminary data.</text>
</comment>
<gene>
    <name evidence="1" type="ORF">DPMN_105429</name>
</gene>
<evidence type="ECO:0000313" key="2">
    <source>
        <dbReference type="Proteomes" id="UP000828390"/>
    </source>
</evidence>
<dbReference type="Proteomes" id="UP000828390">
    <property type="component" value="Unassembled WGS sequence"/>
</dbReference>
<protein>
    <submittedName>
        <fullName evidence="1">Uncharacterized protein</fullName>
    </submittedName>
</protein>
<keyword evidence="2" id="KW-1185">Reference proteome</keyword>
<dbReference type="EMBL" id="JAIWYP010000004">
    <property type="protein sequence ID" value="KAH3832152.1"/>
    <property type="molecule type" value="Genomic_DNA"/>
</dbReference>
<reference evidence="1" key="2">
    <citation type="submission" date="2020-11" db="EMBL/GenBank/DDBJ databases">
        <authorList>
            <person name="McCartney M.A."/>
            <person name="Auch B."/>
            <person name="Kono T."/>
            <person name="Mallez S."/>
            <person name="Becker A."/>
            <person name="Gohl D.M."/>
            <person name="Silverstein K.A.T."/>
            <person name="Koren S."/>
            <person name="Bechman K.B."/>
            <person name="Herman A."/>
            <person name="Abrahante J.E."/>
            <person name="Garbe J."/>
        </authorList>
    </citation>
    <scope>NUCLEOTIDE SEQUENCE</scope>
    <source>
        <strain evidence="1">Duluth1</strain>
        <tissue evidence="1">Whole animal</tissue>
    </source>
</reference>
<evidence type="ECO:0000313" key="1">
    <source>
        <dbReference type="EMBL" id="KAH3832152.1"/>
    </source>
</evidence>
<accession>A0A9D4HCD3</accession>